<reference evidence="3" key="1">
    <citation type="submission" date="2015-04" db="EMBL/GenBank/DDBJ databases">
        <authorList>
            <consortium name="Pathogen Informatics"/>
        </authorList>
    </citation>
    <scope>NUCLEOTIDE SEQUENCE [LARGE SCALE GENOMIC DNA]</scope>
    <source>
        <strain evidence="3">8A</strain>
    </source>
</reference>
<proteinExistence type="predicted"/>
<dbReference type="EMBL" id="CVMV01000083">
    <property type="protein sequence ID" value="CRG96955.1"/>
    <property type="molecule type" value="Genomic_DNA"/>
</dbReference>
<dbReference type="RefSeq" id="XP_028529758.1">
    <property type="nucleotide sequence ID" value="XM_028673290.1"/>
</dbReference>
<keyword evidence="1" id="KW-0175">Coiled coil</keyword>
<protein>
    <submittedName>
        <fullName evidence="3">Asparagine-rich protein, putative</fullName>
    </submittedName>
</protein>
<dbReference type="OrthoDB" id="394404at2759"/>
<gene>
    <name evidence="3" type="ORF">PGAL8A_00453500</name>
</gene>
<dbReference type="GeneID" id="39733068"/>
<name>A0A1J1GWM7_PLAGA</name>
<dbReference type="VEuPathDB" id="PlasmoDB:PGAL8A_00453500"/>
<evidence type="ECO:0000256" key="1">
    <source>
        <dbReference type="SAM" id="Coils"/>
    </source>
</evidence>
<feature type="compositionally biased region" description="Polar residues" evidence="2">
    <location>
        <begin position="654"/>
        <end position="669"/>
    </location>
</feature>
<dbReference type="Proteomes" id="UP000220797">
    <property type="component" value="Unassembled WGS sequence"/>
</dbReference>
<evidence type="ECO:0000313" key="3">
    <source>
        <dbReference type="EMBL" id="CRG96955.1"/>
    </source>
</evidence>
<organism evidence="3 4">
    <name type="scientific">Plasmodium gallinaceum</name>
    <dbReference type="NCBI Taxonomy" id="5849"/>
    <lineage>
        <taxon>Eukaryota</taxon>
        <taxon>Sar</taxon>
        <taxon>Alveolata</taxon>
        <taxon>Apicomplexa</taxon>
        <taxon>Aconoidasida</taxon>
        <taxon>Haemosporida</taxon>
        <taxon>Plasmodiidae</taxon>
        <taxon>Plasmodium</taxon>
        <taxon>Plasmodium (Haemamoeba)</taxon>
    </lineage>
</organism>
<feature type="coiled-coil region" evidence="1">
    <location>
        <begin position="1173"/>
        <end position="1200"/>
    </location>
</feature>
<sequence>MEEIKKEEDSRIEEDCIKKGNTDMKNEKRECNNDENIIKEGYIYNLLDRLNNLKKLKVNVTSDDANLNNEIRKDECLHNKIEKNENVIHGMVKDEVLNSEIRKNKHMNNETEKNENIICNEVRTNENLYEMRENINLTNEIEGNQNIYNDMRKKRNLHELEKIERLFKEIRKHENLYNEEVNEILLYNDLYNFLVEKIEYIDIENKEIKKYLKEEIEKLKENNNLLFDFLKKSKNEKNNIFLNMNDDMLNELKNSFYEIFEKKLRGECNTECEENIMENKNVSRIFSILCKKQVINVLEEVLKNVYADENIDENKIKRLSNLNNFMYLLNTANNKNSGGEKMEGIKNPSIVKREIEEISNDHHEISNKTNFSSLSNGSNKTNKINKLNLNKKTSNYFRKDNNETQISLSTCLTETSFMEKKIKEKNSKKKILYENNNILTNDKNSKKMFYVNNNSFPNEYFSDMMVYISWVPKSARCQYPLELPKNSAERNKLAEYIEAKEQMLYILKLMGYEEIDNIYFHPPKGSHIKIKFKTLTCMNKFLKAYKNTPDKWKEDMFNFFNIPLRSSISVRDLRIERAVPRSSAAEFKKIKKINKNYHDLFLFKENYNLCDENIENMDKINFHYNTYNKNIIGQNKSGSNNNKKINENKKSLQKTKTSNASDNTNINIGSSVNNNMDDIDSNNMVINNDNINSPSLGVNNSLNFQSNNNTSVITSNNILSKNNNNNLNNNYGGSKNSPNNMKSNKAFLTNKVNNNINSNNINNDNLNNINSNSIHNSSINNNNINKNVNGKLNYNTNNNINHNNTMFASRNSSRNIYNIKNRNSHRNGSNLSNFLNSFNKDMMNNFSFKKQTHYASFSNNSNNNMNSLNQHIFTLNNNSNKGAQNGISNSNQFSNHADSNNKKEKSVLRNFKNCYMNNYSENKNNTHINYNQRNSSIKQNNYNHNFNGEIINDKYIQNEEMKEDLKNLINIDFINDIDMDYEEKSQINESTARNVSRLQPQSSSKGFNTMNNCINENILNNKTKEYEKYDKLSFNNMNGENYIMNQEHSNDEIHFNENDFTYSNTNVNNDKDINENFNYFSEDKSNLYDKKNMFNYYNNTIPQVNNNIHMNINQNNTLNLKSLNNTSLNIDSTINDNFNSIEHNDNNSSLYRNTLSTKMYMDELSLNNPFDKYEDEYCEIKKKEEKIRNFEIKINEEENKSFLNYSFHSSHVENDQNYSDNYVNFF</sequence>
<dbReference type="AlphaFoldDB" id="A0A1J1GWM7"/>
<comment type="caution">
    <text evidence="3">The sequence shown here is derived from an EMBL/GenBank/DDBJ whole genome shotgun (WGS) entry which is preliminary data.</text>
</comment>
<evidence type="ECO:0000256" key="2">
    <source>
        <dbReference type="SAM" id="MobiDB-lite"/>
    </source>
</evidence>
<accession>A0A1J1GWM7</accession>
<dbReference type="OMA" id="HNNTMFA"/>
<keyword evidence="4" id="KW-1185">Reference proteome</keyword>
<evidence type="ECO:0000313" key="4">
    <source>
        <dbReference type="Proteomes" id="UP000220797"/>
    </source>
</evidence>
<feature type="region of interest" description="Disordered" evidence="2">
    <location>
        <begin position="650"/>
        <end position="669"/>
    </location>
</feature>